<dbReference type="GO" id="GO:0032153">
    <property type="term" value="C:cell division site"/>
    <property type="evidence" value="ECO:0007669"/>
    <property type="project" value="UniProtKB-UniRule"/>
</dbReference>
<organism evidence="4 5">
    <name type="scientific">Desulfomarina profundi</name>
    <dbReference type="NCBI Taxonomy" id="2772557"/>
    <lineage>
        <taxon>Bacteria</taxon>
        <taxon>Pseudomonadati</taxon>
        <taxon>Thermodesulfobacteriota</taxon>
        <taxon>Desulfobulbia</taxon>
        <taxon>Desulfobulbales</taxon>
        <taxon>Desulfobulbaceae</taxon>
        <taxon>Desulfomarina</taxon>
    </lineage>
</organism>
<dbReference type="CDD" id="cd24048">
    <property type="entry name" value="ASKHA_NBD_FtsA"/>
    <property type="match status" value="1"/>
</dbReference>
<accession>A0A8D5FG46</accession>
<keyword evidence="5" id="KW-1185">Reference proteome</keyword>
<evidence type="ECO:0000256" key="1">
    <source>
        <dbReference type="HAMAP-Rule" id="MF_02033"/>
    </source>
</evidence>
<dbReference type="PANTHER" id="PTHR32432:SF4">
    <property type="entry name" value="CELL DIVISION PROTEIN FTSA"/>
    <property type="match status" value="1"/>
</dbReference>
<evidence type="ECO:0000259" key="3">
    <source>
        <dbReference type="SMART" id="SM00842"/>
    </source>
</evidence>
<dbReference type="PIRSF" id="PIRSF003101">
    <property type="entry name" value="FtsA"/>
    <property type="match status" value="1"/>
</dbReference>
<dbReference type="Pfam" id="PF02491">
    <property type="entry name" value="SHS2_FTSA"/>
    <property type="match status" value="1"/>
</dbReference>
<evidence type="ECO:0000256" key="2">
    <source>
        <dbReference type="PIRNR" id="PIRNR003101"/>
    </source>
</evidence>
<comment type="function">
    <text evidence="1 2">Cell division protein that is involved in the assembly of the Z ring. May serve as a membrane anchor for the Z ring.</text>
</comment>
<keyword evidence="1" id="KW-0472">Membrane</keyword>
<dbReference type="SMART" id="SM00842">
    <property type="entry name" value="FtsA"/>
    <property type="match status" value="1"/>
</dbReference>
<dbReference type="InterPro" id="IPR003494">
    <property type="entry name" value="SHS2_FtsA"/>
</dbReference>
<dbReference type="NCBIfam" id="TIGR01174">
    <property type="entry name" value="ftsA"/>
    <property type="match status" value="1"/>
</dbReference>
<dbReference type="Proteomes" id="UP000826725">
    <property type="component" value="Chromosome"/>
</dbReference>
<dbReference type="PANTHER" id="PTHR32432">
    <property type="entry name" value="CELL DIVISION PROTEIN FTSA-RELATED"/>
    <property type="match status" value="1"/>
</dbReference>
<dbReference type="RefSeq" id="WP_228856187.1">
    <property type="nucleotide sequence ID" value="NZ_AP024086.1"/>
</dbReference>
<evidence type="ECO:0000313" key="4">
    <source>
        <dbReference type="EMBL" id="BCL60016.1"/>
    </source>
</evidence>
<feature type="domain" description="SHS2" evidence="3">
    <location>
        <begin position="32"/>
        <end position="219"/>
    </location>
</feature>
<gene>
    <name evidence="1 4" type="primary">ftsA</name>
    <name evidence="4" type="ORF">DGMP_07090</name>
</gene>
<dbReference type="EMBL" id="AP024086">
    <property type="protein sequence ID" value="BCL60016.1"/>
    <property type="molecule type" value="Genomic_DNA"/>
</dbReference>
<dbReference type="InterPro" id="IPR050696">
    <property type="entry name" value="FtsA/MreB"/>
</dbReference>
<keyword evidence="1 2" id="KW-0131">Cell cycle</keyword>
<dbReference type="Pfam" id="PF14450">
    <property type="entry name" value="FtsA"/>
    <property type="match status" value="1"/>
</dbReference>
<sequence length="428" mass="45987">MKGKNREIIQAEEDVSQEEYADDVSREPGELVVGLDIGTTKVCCVVGEVFDGNIEIIGVGTAPSVGLKKGVVVNIESTVRSIQQAVALAEEDAQCDLRSVYVYVGIAGNHIKGFNSPGILAINDREIQQSDIDEVIVAARTVKISENQRVIHVMPQEFMVDDHTGIQNPVGMTGVRLVTNVHIVTADLGAVHNLVTCCNKAGLDVAELVLESIASANAVLSMDEMELGVALIDIGGGTTDLAVFCDGTIRHTFEIGLGGHNLTNDISVGLRTPLQEAERLKEDFGGAISSIIKPNLVVDVPTVGDREPRKVTQKVLVDILEARIVEILEMMNSELIASGQKNKINGGVVITGGTALLANLVELAEQIFDLPVRIGYPTGITGRIDELYSPRCTTGVGLVMYGRDLNRDGKRENRTMVGKVKGWLKKIM</sequence>
<dbReference type="InterPro" id="IPR020823">
    <property type="entry name" value="Cell_div_FtsA"/>
</dbReference>
<keyword evidence="1 2" id="KW-0132">Cell division</keyword>
<keyword evidence="1" id="KW-1003">Cell membrane</keyword>
<protein>
    <recommendedName>
        <fullName evidence="1 2">Cell division protein FtsA</fullName>
    </recommendedName>
</protein>
<dbReference type="GO" id="GO:0043093">
    <property type="term" value="P:FtsZ-dependent cytokinesis"/>
    <property type="evidence" value="ECO:0007669"/>
    <property type="project" value="UniProtKB-UniRule"/>
</dbReference>
<proteinExistence type="inferred from homology"/>
<dbReference type="KEGG" id="dbk:DGMP_07090"/>
<reference evidence="4" key="1">
    <citation type="submission" date="2020-09" db="EMBL/GenBank/DDBJ databases">
        <title>Desulfogranum mesoprofundum gen. nov., sp. nov., a novel mesophilic, sulfate-reducing chemolithoautotroph isolated from a deep-sea hydrothermal vent chimney in the Suiyo Seamount.</title>
        <authorList>
            <person name="Hashimoto Y."/>
            <person name="Nakagawa S."/>
        </authorList>
    </citation>
    <scope>NUCLEOTIDE SEQUENCE</scope>
    <source>
        <strain evidence="4">KT2</strain>
    </source>
</reference>
<comment type="subunit">
    <text evidence="1">Self-interacts. Interacts with FtsZ.</text>
</comment>
<comment type="similarity">
    <text evidence="1 2">Belongs to the FtsA/MreB family.</text>
</comment>
<dbReference type="GO" id="GO:0009898">
    <property type="term" value="C:cytoplasmic side of plasma membrane"/>
    <property type="evidence" value="ECO:0007669"/>
    <property type="project" value="UniProtKB-UniRule"/>
</dbReference>
<evidence type="ECO:0000313" key="5">
    <source>
        <dbReference type="Proteomes" id="UP000826725"/>
    </source>
</evidence>
<name>A0A8D5FG46_9BACT</name>
<dbReference type="HAMAP" id="MF_02033">
    <property type="entry name" value="FtsA"/>
    <property type="match status" value="1"/>
</dbReference>
<comment type="subcellular location">
    <subcellularLocation>
        <location evidence="1">Cell membrane</location>
        <topology evidence="1">Peripheral membrane protein</topology>
        <orientation evidence="1">Cytoplasmic side</orientation>
    </subcellularLocation>
    <text evidence="1">Localizes to the Z ring in an FtsZ-dependent manner. Targeted to the membrane through a conserved C-terminal amphipathic helix.</text>
</comment>
<dbReference type="AlphaFoldDB" id="A0A8D5FG46"/>